<keyword evidence="5 7" id="KW-0663">Pyridoxal phosphate</keyword>
<protein>
    <recommendedName>
        <fullName evidence="7">Histidinol-phosphate aminotransferase</fullName>
        <ecNumber evidence="7">2.6.1.9</ecNumber>
    </recommendedName>
    <alternativeName>
        <fullName evidence="7">Imidazole acetol-phosphate transaminase</fullName>
    </alternativeName>
</protein>
<comment type="catalytic activity">
    <reaction evidence="7">
        <text>L-histidinol phosphate + 2-oxoglutarate = 3-(imidazol-4-yl)-2-oxopropyl phosphate + L-glutamate</text>
        <dbReference type="Rhea" id="RHEA:23744"/>
        <dbReference type="ChEBI" id="CHEBI:16810"/>
        <dbReference type="ChEBI" id="CHEBI:29985"/>
        <dbReference type="ChEBI" id="CHEBI:57766"/>
        <dbReference type="ChEBI" id="CHEBI:57980"/>
        <dbReference type="EC" id="2.6.1.9"/>
    </reaction>
</comment>
<evidence type="ECO:0000256" key="2">
    <source>
        <dbReference type="ARBA" id="ARBA00011738"/>
    </source>
</evidence>
<accession>A0ABX7FQC9</accession>
<dbReference type="EC" id="2.6.1.9" evidence="7"/>
<evidence type="ECO:0000256" key="3">
    <source>
        <dbReference type="ARBA" id="ARBA00022576"/>
    </source>
</evidence>
<dbReference type="EMBL" id="CP069127">
    <property type="protein sequence ID" value="QRG68446.1"/>
    <property type="molecule type" value="Genomic_DNA"/>
</dbReference>
<dbReference type="SUPFAM" id="SSF53383">
    <property type="entry name" value="PLP-dependent transferases"/>
    <property type="match status" value="1"/>
</dbReference>
<gene>
    <name evidence="7" type="primary">hisC</name>
    <name evidence="9" type="ORF">JNE38_04530</name>
</gene>
<feature type="domain" description="Aminotransferase class I/classII large" evidence="8">
    <location>
        <begin position="38"/>
        <end position="363"/>
    </location>
</feature>
<dbReference type="Gene3D" id="3.90.1150.10">
    <property type="entry name" value="Aspartate Aminotransferase, domain 1"/>
    <property type="match status" value="1"/>
</dbReference>
<comment type="cofactor">
    <cofactor evidence="1 7">
        <name>pyridoxal 5'-phosphate</name>
        <dbReference type="ChEBI" id="CHEBI:597326"/>
    </cofactor>
</comment>
<comment type="subunit">
    <text evidence="2 7">Homodimer.</text>
</comment>
<dbReference type="Gene3D" id="3.40.640.10">
    <property type="entry name" value="Type I PLP-dependent aspartate aminotransferase-like (Major domain)"/>
    <property type="match status" value="1"/>
</dbReference>
<keyword evidence="3 7" id="KW-0032">Aminotransferase</keyword>
<sequence length="369" mass="40477">MKLDQMVRNVYPNLMPYTCSLADLPVEEMKQALGRDQVYKLSFNENPLGPSPKAIEAMQKSLQQLNLYPSSAGEAVLNKIAAKEGVRPENVILSNGADEMIILVAQTFLEPDDEAIIPEICFVQYLASTHLMGATPVFSPMKEDLGIDLEGALQKITEKTKVIFLCNPNNPTGTAIPEEDLKAFIARVPENVLVVIDEAYHEFADGDGYASSVELVKDYANVFVIRTFSKIYSLAAARIGYGIGQAALVDAVNHVRPPFNVNSIAQAGALASLDDAEHVAASRQSNRIGKELLCKTLDALGLPYLKSQTNFVCVDTKRDGKEVFDRLAERGFIVRTLAGYGLKSSLRISIGRPEEMEAFVQAFKEVMQN</sequence>
<dbReference type="Proteomes" id="UP000596248">
    <property type="component" value="Chromosome"/>
</dbReference>
<evidence type="ECO:0000313" key="9">
    <source>
        <dbReference type="EMBL" id="QRG68446.1"/>
    </source>
</evidence>
<dbReference type="InterPro" id="IPR015424">
    <property type="entry name" value="PyrdxlP-dep_Trfase"/>
</dbReference>
<dbReference type="GO" id="GO:0004400">
    <property type="term" value="F:histidinol-phosphate transaminase activity"/>
    <property type="evidence" value="ECO:0007669"/>
    <property type="project" value="UniProtKB-EC"/>
</dbReference>
<dbReference type="InterPro" id="IPR005861">
    <property type="entry name" value="HisP_aminotrans"/>
</dbReference>
<dbReference type="NCBIfam" id="TIGR01141">
    <property type="entry name" value="hisC"/>
    <property type="match status" value="1"/>
</dbReference>
<name>A0ABX7FQC9_BRECH</name>
<organism evidence="9 10">
    <name type="scientific">Brevibacillus choshinensis</name>
    <dbReference type="NCBI Taxonomy" id="54911"/>
    <lineage>
        <taxon>Bacteria</taxon>
        <taxon>Bacillati</taxon>
        <taxon>Bacillota</taxon>
        <taxon>Bacilli</taxon>
        <taxon>Bacillales</taxon>
        <taxon>Paenibacillaceae</taxon>
        <taxon>Brevibacillus</taxon>
    </lineage>
</organism>
<evidence type="ECO:0000256" key="1">
    <source>
        <dbReference type="ARBA" id="ARBA00001933"/>
    </source>
</evidence>
<dbReference type="InterPro" id="IPR004839">
    <property type="entry name" value="Aminotransferase_I/II_large"/>
</dbReference>
<evidence type="ECO:0000313" key="10">
    <source>
        <dbReference type="Proteomes" id="UP000596248"/>
    </source>
</evidence>
<evidence type="ECO:0000256" key="5">
    <source>
        <dbReference type="ARBA" id="ARBA00022898"/>
    </source>
</evidence>
<evidence type="ECO:0000256" key="6">
    <source>
        <dbReference type="ARBA" id="ARBA00023102"/>
    </source>
</evidence>
<keyword evidence="7" id="KW-0028">Amino-acid biosynthesis</keyword>
<dbReference type="InterPro" id="IPR050106">
    <property type="entry name" value="HistidinolP_aminotransfase"/>
</dbReference>
<feature type="modified residue" description="N6-(pyridoxal phosphate)lysine" evidence="7">
    <location>
        <position position="230"/>
    </location>
</feature>
<dbReference type="InterPro" id="IPR015422">
    <property type="entry name" value="PyrdxlP-dep_Trfase_small"/>
</dbReference>
<keyword evidence="6 7" id="KW-0368">Histidine biosynthesis</keyword>
<evidence type="ECO:0000259" key="8">
    <source>
        <dbReference type="Pfam" id="PF00155"/>
    </source>
</evidence>
<keyword evidence="4 7" id="KW-0808">Transferase</keyword>
<comment type="similarity">
    <text evidence="7">Belongs to the class-II pyridoxal-phosphate-dependent aminotransferase family. Histidinol-phosphate aminotransferase subfamily.</text>
</comment>
<dbReference type="CDD" id="cd00609">
    <property type="entry name" value="AAT_like"/>
    <property type="match status" value="1"/>
</dbReference>
<dbReference type="PANTHER" id="PTHR43643">
    <property type="entry name" value="HISTIDINOL-PHOSPHATE AMINOTRANSFERASE 2"/>
    <property type="match status" value="1"/>
</dbReference>
<comment type="pathway">
    <text evidence="7">Amino-acid biosynthesis; L-histidine biosynthesis; L-histidine from 5-phospho-alpha-D-ribose 1-diphosphate: step 7/9.</text>
</comment>
<proteinExistence type="inferred from homology"/>
<dbReference type="RefSeq" id="WP_203355448.1">
    <property type="nucleotide sequence ID" value="NZ_CP069127.1"/>
</dbReference>
<keyword evidence="10" id="KW-1185">Reference proteome</keyword>
<dbReference type="PANTHER" id="PTHR43643:SF3">
    <property type="entry name" value="HISTIDINOL-PHOSPHATE AMINOTRANSFERASE"/>
    <property type="match status" value="1"/>
</dbReference>
<evidence type="ECO:0000256" key="4">
    <source>
        <dbReference type="ARBA" id="ARBA00022679"/>
    </source>
</evidence>
<dbReference type="InterPro" id="IPR015421">
    <property type="entry name" value="PyrdxlP-dep_Trfase_major"/>
</dbReference>
<dbReference type="HAMAP" id="MF_01023">
    <property type="entry name" value="HisC_aminotrans_2"/>
    <property type="match status" value="1"/>
</dbReference>
<reference evidence="9 10" key="1">
    <citation type="submission" date="2021-01" db="EMBL/GenBank/DDBJ databases">
        <title>Identification of strong promoters based on the transcriptome of Brevibacillus choshinensis.</title>
        <authorList>
            <person name="Yao D."/>
            <person name="Zhang K."/>
            <person name="Wu J."/>
        </authorList>
    </citation>
    <scope>NUCLEOTIDE SEQUENCE [LARGE SCALE GENOMIC DNA]</scope>
    <source>
        <strain evidence="9 10">HPD31-SP3</strain>
    </source>
</reference>
<evidence type="ECO:0000256" key="7">
    <source>
        <dbReference type="HAMAP-Rule" id="MF_01023"/>
    </source>
</evidence>
<dbReference type="Pfam" id="PF00155">
    <property type="entry name" value="Aminotran_1_2"/>
    <property type="match status" value="1"/>
</dbReference>